<dbReference type="AlphaFoldDB" id="A0A060YVC6"/>
<gene>
    <name evidence="1" type="ORF">GSONMT00019020001</name>
</gene>
<evidence type="ECO:0000313" key="2">
    <source>
        <dbReference type="Proteomes" id="UP000193380"/>
    </source>
</evidence>
<reference evidence="1" key="1">
    <citation type="journal article" date="2014" name="Nat. Commun.">
        <title>The rainbow trout genome provides novel insights into evolution after whole-genome duplication in vertebrates.</title>
        <authorList>
            <person name="Berthelot C."/>
            <person name="Brunet F."/>
            <person name="Chalopin D."/>
            <person name="Juanchich A."/>
            <person name="Bernard M."/>
            <person name="Noel B."/>
            <person name="Bento P."/>
            <person name="Da Silva C."/>
            <person name="Labadie K."/>
            <person name="Alberti A."/>
            <person name="Aury J.M."/>
            <person name="Louis A."/>
            <person name="Dehais P."/>
            <person name="Bardou P."/>
            <person name="Montfort J."/>
            <person name="Klopp C."/>
            <person name="Cabau C."/>
            <person name="Gaspin C."/>
            <person name="Thorgaard G.H."/>
            <person name="Boussaha M."/>
            <person name="Quillet E."/>
            <person name="Guyomard R."/>
            <person name="Galiana D."/>
            <person name="Bobe J."/>
            <person name="Volff J.N."/>
            <person name="Genet C."/>
            <person name="Wincker P."/>
            <person name="Jaillon O."/>
            <person name="Roest Crollius H."/>
            <person name="Guiguen Y."/>
        </authorList>
    </citation>
    <scope>NUCLEOTIDE SEQUENCE [LARGE SCALE GENOMIC DNA]</scope>
</reference>
<evidence type="ECO:0000313" key="1">
    <source>
        <dbReference type="EMBL" id="CDQ92965.1"/>
    </source>
</evidence>
<dbReference type="STRING" id="8022.A0A060YVC6"/>
<proteinExistence type="predicted"/>
<name>A0A060YVC6_ONCMY</name>
<sequence length="179" mass="20232">MRLFVNPYLQLRGGKGQEVCVYFPQCVYTDFHLSLLQDCEQASCKMNSLGSNHSLPSTSVSTGSQSSSINSMQEVLDESCSDMTMMHHDYDSSLESSAQSKKDHRYNWDNGLKPDLRPELMPLSSDMSQAHNYRHDNFSTIKSASLVRVNTPLSLYLNLSLLSLYYPSSNQHHWKGLPS</sequence>
<organism evidence="1 2">
    <name type="scientific">Oncorhynchus mykiss</name>
    <name type="common">Rainbow trout</name>
    <name type="synonym">Salmo gairdneri</name>
    <dbReference type="NCBI Taxonomy" id="8022"/>
    <lineage>
        <taxon>Eukaryota</taxon>
        <taxon>Metazoa</taxon>
        <taxon>Chordata</taxon>
        <taxon>Craniata</taxon>
        <taxon>Vertebrata</taxon>
        <taxon>Euteleostomi</taxon>
        <taxon>Actinopterygii</taxon>
        <taxon>Neopterygii</taxon>
        <taxon>Teleostei</taxon>
        <taxon>Protacanthopterygii</taxon>
        <taxon>Salmoniformes</taxon>
        <taxon>Salmonidae</taxon>
        <taxon>Salmoninae</taxon>
        <taxon>Oncorhynchus</taxon>
    </lineage>
</organism>
<dbReference type="PaxDb" id="8022-A0A060YVC6"/>
<reference evidence="1" key="2">
    <citation type="submission" date="2014-03" db="EMBL/GenBank/DDBJ databases">
        <authorList>
            <person name="Genoscope - CEA"/>
        </authorList>
    </citation>
    <scope>NUCLEOTIDE SEQUENCE</scope>
</reference>
<dbReference type="Proteomes" id="UP000193380">
    <property type="component" value="Unassembled WGS sequence"/>
</dbReference>
<dbReference type="EMBL" id="FR914212">
    <property type="protein sequence ID" value="CDQ92965.1"/>
    <property type="molecule type" value="Genomic_DNA"/>
</dbReference>
<protein>
    <submittedName>
        <fullName evidence="1">Uncharacterized protein</fullName>
    </submittedName>
</protein>
<accession>A0A060YVC6</accession>